<comment type="caution">
    <text evidence="2">The sequence shown here is derived from an EMBL/GenBank/DDBJ whole genome shotgun (WGS) entry which is preliminary data.</text>
</comment>
<evidence type="ECO:0008006" key="4">
    <source>
        <dbReference type="Google" id="ProtNLM"/>
    </source>
</evidence>
<protein>
    <recommendedName>
        <fullName evidence="4">DUF2269 family protein</fullName>
    </recommendedName>
</protein>
<sequence>MIGIIIAILGGLLASSSIIIAKKPNAKELIDKITPFQGWIGVILAFWGLWGLISSVLNIGNLGLYWMIALVVAVVEFVVGFLLGYGLISKYLLESNETAKEKGNALRMKLTRYQIPAGLILWVLGILSLVLFITG</sequence>
<keyword evidence="3" id="KW-1185">Reference proteome</keyword>
<evidence type="ECO:0000256" key="1">
    <source>
        <dbReference type="SAM" id="Phobius"/>
    </source>
</evidence>
<reference evidence="2 3" key="1">
    <citation type="journal article" date="2004" name="Emerg. Infect. Dis.">
        <title>Amoebae-resisting bacteria isolated from human nasal swabs by amoebal coculture.</title>
        <authorList>
            <person name="Greub G."/>
            <person name="La Scola B."/>
            <person name="Raoult D."/>
        </authorList>
    </citation>
    <scope>NUCLEOTIDE SEQUENCE [LARGE SCALE GENOMIC DNA]</scope>
    <source>
        <strain evidence="2 3">CCUG 51329</strain>
    </source>
</reference>
<dbReference type="EMBL" id="QNVU01000052">
    <property type="protein sequence ID" value="REC41977.1"/>
    <property type="molecule type" value="Genomic_DNA"/>
</dbReference>
<gene>
    <name evidence="2" type="ORF">DRF68_18175</name>
</gene>
<dbReference type="Proteomes" id="UP000256924">
    <property type="component" value="Unassembled WGS sequence"/>
</dbReference>
<evidence type="ECO:0000313" key="3">
    <source>
        <dbReference type="Proteomes" id="UP000256924"/>
    </source>
</evidence>
<evidence type="ECO:0000313" key="2">
    <source>
        <dbReference type="EMBL" id="REC41977.1"/>
    </source>
</evidence>
<feature type="transmembrane region" description="Helical" evidence="1">
    <location>
        <begin position="37"/>
        <end position="57"/>
    </location>
</feature>
<feature type="transmembrane region" description="Helical" evidence="1">
    <location>
        <begin position="113"/>
        <end position="133"/>
    </location>
</feature>
<keyword evidence="1" id="KW-0812">Transmembrane</keyword>
<dbReference type="RefSeq" id="WP_116099810.1">
    <property type="nucleotide sequence ID" value="NZ_QNVU01000052.1"/>
</dbReference>
<keyword evidence="1" id="KW-1133">Transmembrane helix</keyword>
<organism evidence="2 3">
    <name type="scientific">Candidatus Chryseobacterium massiliense</name>
    <dbReference type="NCBI Taxonomy" id="204089"/>
    <lineage>
        <taxon>Bacteria</taxon>
        <taxon>Pseudomonadati</taxon>
        <taxon>Bacteroidota</taxon>
        <taxon>Flavobacteriia</taxon>
        <taxon>Flavobacteriales</taxon>
        <taxon>Weeksellaceae</taxon>
        <taxon>Chryseobacterium group</taxon>
        <taxon>Chryseobacterium</taxon>
    </lineage>
</organism>
<keyword evidence="1" id="KW-0472">Membrane</keyword>
<accession>A0A3D9ALL9</accession>
<dbReference type="AlphaFoldDB" id="A0A3D9ALL9"/>
<name>A0A3D9ALL9_9FLAO</name>
<feature type="transmembrane region" description="Helical" evidence="1">
    <location>
        <begin position="64"/>
        <end position="88"/>
    </location>
</feature>
<proteinExistence type="predicted"/>